<name>A0A1S1HHP5_9SPHN</name>
<accession>A0A1S1HHP5</accession>
<reference evidence="1 2" key="1">
    <citation type="submission" date="2016-09" db="EMBL/GenBank/DDBJ databases">
        <title>Metabolic pathway, cell adaptation mechanisms and a novel monoxygenase revealed through proteogenomic-transcription analysis of a Sphingomonas haloaromaticamans strain degrading the fungicide ortho-phenylphenol.</title>
        <authorList>
            <person name="Perruchon C."/>
            <person name="Papadopoulou E.S."/>
            <person name="Rousidou C."/>
            <person name="Vasileiadis S."/>
            <person name="Tanou G."/>
            <person name="Amoutzias G."/>
            <person name="Molassiotis A."/>
            <person name="Karpouzas D.G."/>
        </authorList>
    </citation>
    <scope>NUCLEOTIDE SEQUENCE [LARGE SCALE GENOMIC DNA]</scope>
    <source>
        <strain evidence="1 2">P3</strain>
    </source>
</reference>
<organism evidence="1 2">
    <name type="scientific">Edaphosphingomonas haloaromaticamans</name>
    <dbReference type="NCBI Taxonomy" id="653954"/>
    <lineage>
        <taxon>Bacteria</taxon>
        <taxon>Pseudomonadati</taxon>
        <taxon>Pseudomonadota</taxon>
        <taxon>Alphaproteobacteria</taxon>
        <taxon>Sphingomonadales</taxon>
        <taxon>Rhizorhabdaceae</taxon>
        <taxon>Edaphosphingomonas</taxon>
    </lineage>
</organism>
<protein>
    <submittedName>
        <fullName evidence="1">Uncharacterized protein</fullName>
    </submittedName>
</protein>
<dbReference type="EMBL" id="MIPT01000001">
    <property type="protein sequence ID" value="OHT21597.1"/>
    <property type="molecule type" value="Genomic_DNA"/>
</dbReference>
<dbReference type="OrthoDB" id="7475049at2"/>
<evidence type="ECO:0000313" key="2">
    <source>
        <dbReference type="Proteomes" id="UP000179467"/>
    </source>
</evidence>
<dbReference type="AlphaFoldDB" id="A0A1S1HHP5"/>
<sequence>MPDIAGLSAIFSRGAVGGVGAGFSNTHYEGNPMDGAGMWIRTEEGEKLFFRRYSSTGHWGFFSDSNHHSAREHKLPLAGLRPWHKERQT</sequence>
<dbReference type="Proteomes" id="UP000179467">
    <property type="component" value="Unassembled WGS sequence"/>
</dbReference>
<comment type="caution">
    <text evidence="1">The sequence shown here is derived from an EMBL/GenBank/DDBJ whole genome shotgun (WGS) entry which is preliminary data.</text>
</comment>
<proteinExistence type="predicted"/>
<dbReference type="RefSeq" id="WP_070934635.1">
    <property type="nucleotide sequence ID" value="NZ_MIPT01000001.1"/>
</dbReference>
<evidence type="ECO:0000313" key="1">
    <source>
        <dbReference type="EMBL" id="OHT21597.1"/>
    </source>
</evidence>
<keyword evidence="2" id="KW-1185">Reference proteome</keyword>
<gene>
    <name evidence="1" type="ORF">BHE75_03608</name>
</gene>